<protein>
    <submittedName>
        <fullName evidence="2">Uncharacterized protein</fullName>
    </submittedName>
</protein>
<dbReference type="EnsemblMetazoa" id="XM_016803069.2">
    <property type="protein sequence ID" value="XP_016658558.2"/>
    <property type="gene ID" value="LOC107883319"/>
</dbReference>
<evidence type="ECO:0000313" key="3">
    <source>
        <dbReference type="Proteomes" id="UP000007819"/>
    </source>
</evidence>
<evidence type="ECO:0000313" key="2">
    <source>
        <dbReference type="EnsemblMetazoa" id="XP_016658558.2"/>
    </source>
</evidence>
<accession>A0A8R2D2S4</accession>
<reference evidence="2" key="2">
    <citation type="submission" date="2022-06" db="UniProtKB">
        <authorList>
            <consortium name="EnsemblMetazoa"/>
        </authorList>
    </citation>
    <scope>IDENTIFICATION</scope>
</reference>
<feature type="chain" id="PRO_5035946920" evidence="1">
    <location>
        <begin position="23"/>
        <end position="194"/>
    </location>
</feature>
<organism evidence="2 3">
    <name type="scientific">Acyrthosiphon pisum</name>
    <name type="common">Pea aphid</name>
    <dbReference type="NCBI Taxonomy" id="7029"/>
    <lineage>
        <taxon>Eukaryota</taxon>
        <taxon>Metazoa</taxon>
        <taxon>Ecdysozoa</taxon>
        <taxon>Arthropoda</taxon>
        <taxon>Hexapoda</taxon>
        <taxon>Insecta</taxon>
        <taxon>Pterygota</taxon>
        <taxon>Neoptera</taxon>
        <taxon>Paraneoptera</taxon>
        <taxon>Hemiptera</taxon>
        <taxon>Sternorrhyncha</taxon>
        <taxon>Aphidomorpha</taxon>
        <taxon>Aphidoidea</taxon>
        <taxon>Aphididae</taxon>
        <taxon>Macrosiphini</taxon>
        <taxon>Acyrthosiphon</taxon>
    </lineage>
</organism>
<name>A0A8R2D2S4_ACYPI</name>
<proteinExistence type="predicted"/>
<feature type="signal peptide" evidence="1">
    <location>
        <begin position="1"/>
        <end position="22"/>
    </location>
</feature>
<evidence type="ECO:0000256" key="1">
    <source>
        <dbReference type="SAM" id="SignalP"/>
    </source>
</evidence>
<reference evidence="3" key="1">
    <citation type="submission" date="2010-06" db="EMBL/GenBank/DDBJ databases">
        <authorList>
            <person name="Jiang H."/>
            <person name="Abraham K."/>
            <person name="Ali S."/>
            <person name="Alsbrooks S.L."/>
            <person name="Anim B.N."/>
            <person name="Anosike U.S."/>
            <person name="Attaway T."/>
            <person name="Bandaranaike D.P."/>
            <person name="Battles P.K."/>
            <person name="Bell S.N."/>
            <person name="Bell A.V."/>
            <person name="Beltran B."/>
            <person name="Bickham C."/>
            <person name="Bustamante Y."/>
            <person name="Caleb T."/>
            <person name="Canada A."/>
            <person name="Cardenas V."/>
            <person name="Carter K."/>
            <person name="Chacko J."/>
            <person name="Chandrabose M.N."/>
            <person name="Chavez D."/>
            <person name="Chavez A."/>
            <person name="Chen L."/>
            <person name="Chu H.-S."/>
            <person name="Claassen K.J."/>
            <person name="Cockrell R."/>
            <person name="Collins M."/>
            <person name="Cooper J.A."/>
            <person name="Cree A."/>
            <person name="Curry S.M."/>
            <person name="Da Y."/>
            <person name="Dao M.D."/>
            <person name="Das B."/>
            <person name="Davila M.-L."/>
            <person name="Davy-Carroll L."/>
            <person name="Denson S."/>
            <person name="Dinh H."/>
            <person name="Ebong V.E."/>
            <person name="Edwards J.R."/>
            <person name="Egan A."/>
            <person name="El-Daye J."/>
            <person name="Escobedo L."/>
            <person name="Fernandez S."/>
            <person name="Fernando P.R."/>
            <person name="Flagg N."/>
            <person name="Forbes L.D."/>
            <person name="Fowler R.G."/>
            <person name="Fu Q."/>
            <person name="Gabisi R.A."/>
            <person name="Ganer J."/>
            <person name="Garbino Pronczuk A."/>
            <person name="Garcia R.M."/>
            <person name="Garner T."/>
            <person name="Garrett T.E."/>
            <person name="Gonzalez D.A."/>
            <person name="Hamid H."/>
            <person name="Hawkins E.S."/>
            <person name="Hirani K."/>
            <person name="Hogues M.E."/>
            <person name="Hollins B."/>
            <person name="Hsiao C.-H."/>
            <person name="Jabil R."/>
            <person name="James M.L."/>
            <person name="Jhangiani S.N."/>
            <person name="Johnson B."/>
            <person name="Johnson Q."/>
            <person name="Joshi V."/>
            <person name="Kalu J.B."/>
            <person name="Kam C."/>
            <person name="Kashfia A."/>
            <person name="Keebler J."/>
            <person name="Kisamo H."/>
            <person name="Kovar C.L."/>
            <person name="Lago L.A."/>
            <person name="Lai C.-Y."/>
            <person name="Laidlaw J."/>
            <person name="Lara F."/>
            <person name="Le T.-K."/>
            <person name="Lee S.L."/>
            <person name="Legall F.H."/>
            <person name="Lemon S.J."/>
            <person name="Lewis L.R."/>
            <person name="Li B."/>
            <person name="Liu Y."/>
            <person name="Liu Y.-S."/>
            <person name="Lopez J."/>
            <person name="Lozado R.J."/>
            <person name="Lu J."/>
            <person name="Madu R.C."/>
            <person name="Maheshwari M."/>
            <person name="Maheshwari R."/>
            <person name="Malloy K."/>
            <person name="Martinez E."/>
            <person name="Mathew T."/>
            <person name="Mercado I.C."/>
            <person name="Mercado C."/>
            <person name="Meyer B."/>
            <person name="Montgomery K."/>
            <person name="Morgan M.B."/>
            <person name="Munidasa M."/>
            <person name="Nazareth L.V."/>
            <person name="Nelson J."/>
            <person name="Ng B.M."/>
            <person name="Nguyen N.B."/>
            <person name="Nguyen P.Q."/>
            <person name="Nguyen T."/>
            <person name="Obregon M."/>
            <person name="Okwuonu G.O."/>
            <person name="Onwere C.G."/>
            <person name="Orozco G."/>
            <person name="Parra A."/>
            <person name="Patel S."/>
            <person name="Patil S."/>
            <person name="Perez A."/>
            <person name="Perez Y."/>
            <person name="Pham C."/>
            <person name="Primus E.L."/>
            <person name="Pu L.-L."/>
            <person name="Puazo M."/>
            <person name="Qin X."/>
            <person name="Quiroz J.B."/>
            <person name="Reese J."/>
            <person name="Richards S."/>
            <person name="Rives C.M."/>
            <person name="Robberts R."/>
            <person name="Ruiz S.J."/>
            <person name="Ruiz M.J."/>
            <person name="Santibanez J."/>
            <person name="Schneider B.W."/>
            <person name="Sisson I."/>
            <person name="Smith M."/>
            <person name="Sodergren E."/>
            <person name="Song X.-Z."/>
            <person name="Song B.B."/>
            <person name="Summersgill H."/>
            <person name="Thelus R."/>
            <person name="Thornton R.D."/>
            <person name="Trejos Z.Y."/>
            <person name="Usmani K."/>
            <person name="Vattathil S."/>
            <person name="Villasana D."/>
            <person name="Walker D.L."/>
            <person name="Wang S."/>
            <person name="Wang K."/>
            <person name="White C.S."/>
            <person name="Williams A.C."/>
            <person name="Williamson J."/>
            <person name="Wilson K."/>
            <person name="Woghiren I.O."/>
            <person name="Woodworth J.R."/>
            <person name="Worley K.C."/>
            <person name="Wright R.A."/>
            <person name="Wu W."/>
            <person name="Young L."/>
            <person name="Zhang L."/>
            <person name="Zhang J."/>
            <person name="Zhu Y."/>
            <person name="Muzny D.M."/>
            <person name="Weinstock G."/>
            <person name="Gibbs R.A."/>
        </authorList>
    </citation>
    <scope>NUCLEOTIDE SEQUENCE [LARGE SCALE GENOMIC DNA]</scope>
    <source>
        <strain evidence="3">LSR1</strain>
    </source>
</reference>
<dbReference type="KEGG" id="api:107883319"/>
<dbReference type="AlphaFoldDB" id="A0A8R2D2S4"/>
<keyword evidence="1" id="KW-0732">Signal</keyword>
<sequence length="194" mass="22409">MVSYKLLTILTVIFDIVIFCNGEEEVSKPDDKEPHSISKRVVPEPETKGLQIVSEGFDTKERDCWDILLKVGFVYKTGTAHGLLNYCFVKDFDSYETFKEYAMEKIGNNVLDDAGHREMGIFYSIYTQISKAEIKVILMTPHFFCYIKRLAEIKNEKENSLWSYISAKLPANIFSQSKDTHLFLANTYIIILYT</sequence>
<keyword evidence="3" id="KW-1185">Reference proteome</keyword>
<dbReference type="GeneID" id="107883319"/>
<dbReference type="Proteomes" id="UP000007819">
    <property type="component" value="Chromosome A1"/>
</dbReference>
<dbReference type="RefSeq" id="XP_016658558.2">
    <property type="nucleotide sequence ID" value="XM_016803069.2"/>
</dbReference>